<evidence type="ECO:0000313" key="3">
    <source>
        <dbReference type="Proteomes" id="UP000593626"/>
    </source>
</evidence>
<gene>
    <name evidence="2" type="ORF">G8O30_07270</name>
</gene>
<organism evidence="2 3">
    <name type="scientific">Mangrovibacillus cuniculi</name>
    <dbReference type="NCBI Taxonomy" id="2593652"/>
    <lineage>
        <taxon>Bacteria</taxon>
        <taxon>Bacillati</taxon>
        <taxon>Bacillota</taxon>
        <taxon>Bacilli</taxon>
        <taxon>Bacillales</taxon>
        <taxon>Bacillaceae</taxon>
        <taxon>Mangrovibacillus</taxon>
    </lineage>
</organism>
<sequence length="99" mass="11044">MKETAVYDGLANVFKGKEAVGGKLYLTNDALIHKAHAANVQKEDVVIPLSEITGVTPKKSFMVLPNRLVVHTKDGQDFVFVVYKRDVWMEKLTNKLVVS</sequence>
<evidence type="ECO:0000313" key="2">
    <source>
        <dbReference type="EMBL" id="QPC46777.1"/>
    </source>
</evidence>
<dbReference type="Gene3D" id="2.30.29.30">
    <property type="entry name" value="Pleckstrin-homology domain (PH domain)/Phosphotyrosine-binding domain (PTB)"/>
    <property type="match status" value="1"/>
</dbReference>
<proteinExistence type="predicted"/>
<dbReference type="InterPro" id="IPR011993">
    <property type="entry name" value="PH-like_dom_sf"/>
</dbReference>
<protein>
    <recommendedName>
        <fullName evidence="1">GRAM domain-containing protein</fullName>
    </recommendedName>
</protein>
<dbReference type="InterPro" id="IPR004182">
    <property type="entry name" value="GRAM"/>
</dbReference>
<reference evidence="2 3" key="1">
    <citation type="submission" date="2019-07" db="EMBL/GenBank/DDBJ databases">
        <title>Genome sequence of 2 isolates from Red Sea Mangroves.</title>
        <authorList>
            <person name="Sefrji F."/>
            <person name="Michoud G."/>
            <person name="Merlino G."/>
            <person name="Daffonchio D."/>
        </authorList>
    </citation>
    <scope>NUCLEOTIDE SEQUENCE [LARGE SCALE GENOMIC DNA]</scope>
    <source>
        <strain evidence="2 3">R1DC41</strain>
    </source>
</reference>
<dbReference type="EMBL" id="CP049742">
    <property type="protein sequence ID" value="QPC46777.1"/>
    <property type="molecule type" value="Genomic_DNA"/>
</dbReference>
<name>A0A7S8HFI5_9BACI</name>
<dbReference type="Proteomes" id="UP000593626">
    <property type="component" value="Chromosome"/>
</dbReference>
<accession>A0A7S8HFI5</accession>
<dbReference type="RefSeq" id="WP_239674311.1">
    <property type="nucleotide sequence ID" value="NZ_CP049742.1"/>
</dbReference>
<dbReference type="AlphaFoldDB" id="A0A7S8HFI5"/>
<evidence type="ECO:0000259" key="1">
    <source>
        <dbReference type="Pfam" id="PF02893"/>
    </source>
</evidence>
<dbReference type="KEGG" id="mcui:G8O30_07270"/>
<dbReference type="Pfam" id="PF02893">
    <property type="entry name" value="GRAM"/>
    <property type="match status" value="1"/>
</dbReference>
<feature type="domain" description="GRAM" evidence="1">
    <location>
        <begin position="20"/>
        <end position="80"/>
    </location>
</feature>
<keyword evidence="3" id="KW-1185">Reference proteome</keyword>